<keyword evidence="2" id="KW-1185">Reference proteome</keyword>
<protein>
    <submittedName>
        <fullName evidence="1">Uncharacterized protein</fullName>
    </submittedName>
</protein>
<name>A0A9Q6LHQ8_PISSA</name>
<dbReference type="EMBL" id="CP038908">
    <property type="protein sequence ID" value="QGO04847.1"/>
    <property type="molecule type" value="Genomic_DNA"/>
</dbReference>
<evidence type="ECO:0000313" key="2">
    <source>
        <dbReference type="Proteomes" id="UP000422232"/>
    </source>
</evidence>
<gene>
    <name evidence="1" type="ORF">Psal009_00723</name>
</gene>
<reference evidence="1 2" key="1">
    <citation type="submission" date="2019-04" db="EMBL/GenBank/DDBJ databases">
        <title>Complete genome sequencing of Piscirickettsia salmonis strain Psal-009.</title>
        <authorList>
            <person name="Schober I."/>
            <person name="Bunk B."/>
            <person name="Sproer C."/>
            <person name="Carril G.P."/>
            <person name="Riedel T."/>
            <person name="Flores-Herrera P.A."/>
            <person name="Nourdin-Galindo G."/>
            <person name="Marshall S.H."/>
            <person name="Overmann J."/>
        </authorList>
    </citation>
    <scope>NUCLEOTIDE SEQUENCE [LARGE SCALE GENOMIC DNA]</scope>
    <source>
        <strain evidence="1 2">Psal-009</strain>
    </source>
</reference>
<sequence>MLGAIGKRMVVLAPKKECSGCYHDKEQCRCRCVGSIPVDLVAKFIDSWHCGEISQPDTKVLLFIDHIELWSVKNIFT</sequence>
<proteinExistence type="predicted"/>
<evidence type="ECO:0000313" key="1">
    <source>
        <dbReference type="EMBL" id="QGO04847.1"/>
    </source>
</evidence>
<accession>A0A9Q6LHQ8</accession>
<organism evidence="1 2">
    <name type="scientific">Piscirickettsia salmonis</name>
    <dbReference type="NCBI Taxonomy" id="1238"/>
    <lineage>
        <taxon>Bacteria</taxon>
        <taxon>Pseudomonadati</taxon>
        <taxon>Pseudomonadota</taxon>
        <taxon>Gammaproteobacteria</taxon>
        <taxon>Thiotrichales</taxon>
        <taxon>Piscirickettsiaceae</taxon>
        <taxon>Piscirickettsia</taxon>
    </lineage>
</organism>
<dbReference type="Proteomes" id="UP000422232">
    <property type="component" value="Chromosome"/>
</dbReference>
<dbReference type="AlphaFoldDB" id="A0A9Q6LHQ8"/>